<dbReference type="OMA" id="VYPPATH"/>
<dbReference type="SMART" id="SM01126">
    <property type="entry name" value="DDE_Tnp_IS1595"/>
    <property type="match status" value="1"/>
</dbReference>
<reference evidence="2" key="1">
    <citation type="submission" date="2017-05" db="UniProtKB">
        <authorList>
            <consortium name="EnsemblMetazoa"/>
        </authorList>
    </citation>
    <scope>IDENTIFICATION</scope>
</reference>
<dbReference type="STRING" id="400682.A0A1X7VKF1"/>
<organism evidence="2">
    <name type="scientific">Amphimedon queenslandica</name>
    <name type="common">Sponge</name>
    <dbReference type="NCBI Taxonomy" id="400682"/>
    <lineage>
        <taxon>Eukaryota</taxon>
        <taxon>Metazoa</taxon>
        <taxon>Porifera</taxon>
        <taxon>Demospongiae</taxon>
        <taxon>Heteroscleromorpha</taxon>
        <taxon>Haplosclerida</taxon>
        <taxon>Niphatidae</taxon>
        <taxon>Amphimedon</taxon>
    </lineage>
</organism>
<dbReference type="InterPro" id="IPR024445">
    <property type="entry name" value="Tnp_ISXO2-like"/>
</dbReference>
<evidence type="ECO:0000313" key="2">
    <source>
        <dbReference type="EnsemblMetazoa" id="Aqu2.1.40389_001"/>
    </source>
</evidence>
<dbReference type="EnsemblMetazoa" id="Aqu2.1.40389_001">
    <property type="protein sequence ID" value="Aqu2.1.40389_001"/>
    <property type="gene ID" value="Aqu2.1.40389"/>
</dbReference>
<dbReference type="OrthoDB" id="10067637at2759"/>
<dbReference type="NCBIfam" id="NF033547">
    <property type="entry name" value="transpos_IS1595"/>
    <property type="match status" value="1"/>
</dbReference>
<dbReference type="AlphaFoldDB" id="A0A1X7VKF1"/>
<sequence length="177" mass="20323">MYVHNISLTTQQPLVALEAIVEIDESKIGRRKYNRGRYVEGHWVFGGIEQGTGECFMVEVPDRSAATLLPIIFKHVRPSTTIISDKWRAYSSLASSGMIHLTVNYSLNFINPINGAHTQSIESTWSQVKRMMRSTGVMNTSSELFSTYLQEFLWRRKFNDTDHFESIIDAIKEQYPL</sequence>
<dbReference type="InParanoid" id="A0A1X7VKF1"/>
<feature type="domain" description="ISXO2-like transposase" evidence="1">
    <location>
        <begin position="16"/>
        <end position="157"/>
    </location>
</feature>
<accession>A0A1X7VKF1</accession>
<name>A0A1X7VKF1_AMPQE</name>
<proteinExistence type="predicted"/>
<evidence type="ECO:0000259" key="1">
    <source>
        <dbReference type="SMART" id="SM01126"/>
    </source>
</evidence>
<dbReference type="InterPro" id="IPR053164">
    <property type="entry name" value="IS1016-like_transposase"/>
</dbReference>
<protein>
    <recommendedName>
        <fullName evidence="1">ISXO2-like transposase domain-containing protein</fullName>
    </recommendedName>
</protein>
<dbReference type="Pfam" id="PF12762">
    <property type="entry name" value="DDE_Tnp_IS1595"/>
    <property type="match status" value="1"/>
</dbReference>
<dbReference type="PANTHER" id="PTHR47163">
    <property type="entry name" value="DDE_TNP_IS1595 DOMAIN-CONTAINING PROTEIN"/>
    <property type="match status" value="1"/>
</dbReference>
<dbReference type="eggNOG" id="ENOG502S2X3">
    <property type="taxonomic scope" value="Eukaryota"/>
</dbReference>
<dbReference type="PANTHER" id="PTHR47163:SF2">
    <property type="entry name" value="SI:DKEY-17M8.2"/>
    <property type="match status" value="1"/>
</dbReference>